<name>A0AAN7WP62_9PEZI</name>
<feature type="transmembrane region" description="Helical" evidence="2">
    <location>
        <begin position="165"/>
        <end position="188"/>
    </location>
</feature>
<keyword evidence="2" id="KW-0812">Transmembrane</keyword>
<feature type="transmembrane region" description="Helical" evidence="2">
    <location>
        <begin position="86"/>
        <end position="106"/>
    </location>
</feature>
<feature type="transmembrane region" description="Helical" evidence="2">
    <location>
        <begin position="273"/>
        <end position="293"/>
    </location>
</feature>
<comment type="caution">
    <text evidence="3">The sequence shown here is derived from an EMBL/GenBank/DDBJ whole genome shotgun (WGS) entry which is preliminary data.</text>
</comment>
<accession>A0AAN7WP62</accession>
<evidence type="ECO:0000313" key="4">
    <source>
        <dbReference type="Proteomes" id="UP001310594"/>
    </source>
</evidence>
<feature type="transmembrane region" description="Helical" evidence="2">
    <location>
        <begin position="112"/>
        <end position="130"/>
    </location>
</feature>
<feature type="transmembrane region" description="Helical" evidence="2">
    <location>
        <begin position="194"/>
        <end position="215"/>
    </location>
</feature>
<evidence type="ECO:0008006" key="5">
    <source>
        <dbReference type="Google" id="ProtNLM"/>
    </source>
</evidence>
<dbReference type="InterPro" id="IPR052979">
    <property type="entry name" value="Adenylate-forming_domain"/>
</dbReference>
<dbReference type="AlphaFoldDB" id="A0AAN7WP62"/>
<evidence type="ECO:0000256" key="1">
    <source>
        <dbReference type="SAM" id="MobiDB-lite"/>
    </source>
</evidence>
<sequence length="506" mass="56856">MVLEEIFDPSEEVKRGVILATVTRVHDDSSKVTLVPRGSHGLGPQELENGHAKAESTQPPRLCKASRCIQFVDYLRFHVFTVYRQLWILVVAANLAAMIVTVVRQSRKSSPSLAGCINASVANLLMAILIRQDYVKNLMYRTCWSIPHSAPLWLRRRLALVYENGGVHSGAAVSALCWFAVFTAFLWVRFRHDTFSDIAVLVFDCMLAVLLLSIVGTAMPQVRRRYHNMFESVHRWAGWFAIVLFWVALALFARDEARSLDPPASTGGRLVRLSAFWMLVIISLNLIYPWLLLRKVAVIRSERLTLHAIRIFFDRKEKVPELHGLAISSHPLAEWHAFASIPPFSDSDAGAYSCIISNAGDWTGNVVANPAPHYWMRGVHQTGQLAMASVFRRVVIMATGSGIGPCLAAFGHLPHTQMHIIWTAPSPRKIFGDAIYEAVLSQDPQATIWDTRKDGRRPDMVKMAEELYRRTEAEAVFFISNRNLTRVTIAALRKRNVAAYAPVFDS</sequence>
<dbReference type="PANTHER" id="PTHR33927">
    <property type="entry name" value="TRANSMEMBRANE PROTEIN"/>
    <property type="match status" value="1"/>
</dbReference>
<dbReference type="EMBL" id="JAVRQU010000004">
    <property type="protein sequence ID" value="KAK5704335.1"/>
    <property type="molecule type" value="Genomic_DNA"/>
</dbReference>
<protein>
    <recommendedName>
        <fullName evidence="5">Nonribosomal peptide synthetase 12</fullName>
    </recommendedName>
</protein>
<dbReference type="PANTHER" id="PTHR33927:SF5">
    <property type="entry name" value="ENZYME, PUTATIVE (AFU_ORTHOLOGUE AFUA_8G01222)-RELATED"/>
    <property type="match status" value="1"/>
</dbReference>
<keyword evidence="2" id="KW-1133">Transmembrane helix</keyword>
<feature type="transmembrane region" description="Helical" evidence="2">
    <location>
        <begin position="236"/>
        <end position="253"/>
    </location>
</feature>
<feature type="region of interest" description="Disordered" evidence="1">
    <location>
        <begin position="35"/>
        <end position="58"/>
    </location>
</feature>
<proteinExistence type="predicted"/>
<dbReference type="Proteomes" id="UP001310594">
    <property type="component" value="Unassembled WGS sequence"/>
</dbReference>
<gene>
    <name evidence="3" type="ORF">LTR97_003353</name>
</gene>
<keyword evidence="2" id="KW-0472">Membrane</keyword>
<organism evidence="3 4">
    <name type="scientific">Elasticomyces elasticus</name>
    <dbReference type="NCBI Taxonomy" id="574655"/>
    <lineage>
        <taxon>Eukaryota</taxon>
        <taxon>Fungi</taxon>
        <taxon>Dikarya</taxon>
        <taxon>Ascomycota</taxon>
        <taxon>Pezizomycotina</taxon>
        <taxon>Dothideomycetes</taxon>
        <taxon>Dothideomycetidae</taxon>
        <taxon>Mycosphaerellales</taxon>
        <taxon>Teratosphaeriaceae</taxon>
        <taxon>Elasticomyces</taxon>
    </lineage>
</organism>
<evidence type="ECO:0000313" key="3">
    <source>
        <dbReference type="EMBL" id="KAK5704335.1"/>
    </source>
</evidence>
<evidence type="ECO:0000256" key="2">
    <source>
        <dbReference type="SAM" id="Phobius"/>
    </source>
</evidence>
<reference evidence="3" key="1">
    <citation type="submission" date="2023-08" db="EMBL/GenBank/DDBJ databases">
        <title>Black Yeasts Isolated from many extreme environments.</title>
        <authorList>
            <person name="Coleine C."/>
            <person name="Stajich J.E."/>
            <person name="Selbmann L."/>
        </authorList>
    </citation>
    <scope>NUCLEOTIDE SEQUENCE</scope>
    <source>
        <strain evidence="3">CCFEE 5810</strain>
    </source>
</reference>